<dbReference type="InterPro" id="IPR036390">
    <property type="entry name" value="WH_DNA-bd_sf"/>
</dbReference>
<dbReference type="InterPro" id="IPR036388">
    <property type="entry name" value="WH-like_DNA-bd_sf"/>
</dbReference>
<keyword evidence="3" id="KW-0804">Transcription</keyword>
<dbReference type="PANTHER" id="PTHR43537:SF53">
    <property type="entry name" value="HTH-TYPE TRANSCRIPTIONAL REPRESSOR NANR"/>
    <property type="match status" value="1"/>
</dbReference>
<protein>
    <submittedName>
        <fullName evidence="6">GntR family transcriptional regulator</fullName>
    </submittedName>
</protein>
<dbReference type="SMART" id="SM00345">
    <property type="entry name" value="HTH_GNTR"/>
    <property type="match status" value="1"/>
</dbReference>
<reference evidence="6" key="1">
    <citation type="submission" date="2016-01" db="EMBL/GenBank/DDBJ databases">
        <authorList>
            <person name="Peeters C."/>
        </authorList>
    </citation>
    <scope>NUCLEOTIDE SEQUENCE</scope>
    <source>
        <strain evidence="6">LMG 29320</strain>
    </source>
</reference>
<dbReference type="InterPro" id="IPR011711">
    <property type="entry name" value="GntR_C"/>
</dbReference>
<dbReference type="Proteomes" id="UP000054903">
    <property type="component" value="Unassembled WGS sequence"/>
</dbReference>
<dbReference type="SMART" id="SM00895">
    <property type="entry name" value="FCD"/>
    <property type="match status" value="1"/>
</dbReference>
<dbReference type="GO" id="GO:0003677">
    <property type="term" value="F:DNA binding"/>
    <property type="evidence" value="ECO:0007669"/>
    <property type="project" value="UniProtKB-KW"/>
</dbReference>
<evidence type="ECO:0000256" key="2">
    <source>
        <dbReference type="ARBA" id="ARBA00023125"/>
    </source>
</evidence>
<dbReference type="EMBL" id="FCNX02000002">
    <property type="protein sequence ID" value="SAK47004.1"/>
    <property type="molecule type" value="Genomic_DNA"/>
</dbReference>
<evidence type="ECO:0000256" key="4">
    <source>
        <dbReference type="SAM" id="MobiDB-lite"/>
    </source>
</evidence>
<sequence>MLKTVGEKQTGRPRKMREGDNTSEEIYEQIYVALLEHRLLPGTKLAEERLASIFGVNRARVRDALSRLAYEQIVEVYPKKGWFVAKPSVDQARDVFEARRVIEPAVIRRLTRAATPDKLAQLRNHLGLEMDARERADKRAVIRLSGEFHNLVATLSGNSAFTRSMRELTTLTCLVILLYDAPISASCRADEHAAVVDAIAEGEGERAVELMLHHLDHIESSLNLDVVQEEVDLEEIFRRRD</sequence>
<organism evidence="6 7">
    <name type="scientific">Caballeronia fortuita</name>
    <dbReference type="NCBI Taxonomy" id="1777138"/>
    <lineage>
        <taxon>Bacteria</taxon>
        <taxon>Pseudomonadati</taxon>
        <taxon>Pseudomonadota</taxon>
        <taxon>Betaproteobacteria</taxon>
        <taxon>Burkholderiales</taxon>
        <taxon>Burkholderiaceae</taxon>
        <taxon>Caballeronia</taxon>
    </lineage>
</organism>
<evidence type="ECO:0000256" key="3">
    <source>
        <dbReference type="ARBA" id="ARBA00023163"/>
    </source>
</evidence>
<keyword evidence="1" id="KW-0805">Transcription regulation</keyword>
<dbReference type="SUPFAM" id="SSF48008">
    <property type="entry name" value="GntR ligand-binding domain-like"/>
    <property type="match status" value="1"/>
</dbReference>
<evidence type="ECO:0000256" key="1">
    <source>
        <dbReference type="ARBA" id="ARBA00023015"/>
    </source>
</evidence>
<dbReference type="SUPFAM" id="SSF46785">
    <property type="entry name" value="Winged helix' DNA-binding domain"/>
    <property type="match status" value="1"/>
</dbReference>
<evidence type="ECO:0000313" key="6">
    <source>
        <dbReference type="EMBL" id="SAK47004.1"/>
    </source>
</evidence>
<comment type="caution">
    <text evidence="6">The sequence shown here is derived from an EMBL/GenBank/DDBJ whole genome shotgun (WGS) entry which is preliminary data.</text>
</comment>
<dbReference type="PANTHER" id="PTHR43537">
    <property type="entry name" value="TRANSCRIPTIONAL REGULATOR, GNTR FAMILY"/>
    <property type="match status" value="1"/>
</dbReference>
<proteinExistence type="predicted"/>
<feature type="compositionally biased region" description="Basic and acidic residues" evidence="4">
    <location>
        <begin position="1"/>
        <end position="20"/>
    </location>
</feature>
<dbReference type="STRING" id="1777138.AWB77_00885"/>
<dbReference type="AlphaFoldDB" id="A0A157ZNA4"/>
<accession>A0A157ZNA4</accession>
<dbReference type="Gene3D" id="1.20.120.530">
    <property type="entry name" value="GntR ligand-binding domain-like"/>
    <property type="match status" value="1"/>
</dbReference>
<dbReference type="Gene3D" id="1.10.10.10">
    <property type="entry name" value="Winged helix-like DNA-binding domain superfamily/Winged helix DNA-binding domain"/>
    <property type="match status" value="1"/>
</dbReference>
<name>A0A157ZNA4_9BURK</name>
<dbReference type="GO" id="GO:0003700">
    <property type="term" value="F:DNA-binding transcription factor activity"/>
    <property type="evidence" value="ECO:0007669"/>
    <property type="project" value="InterPro"/>
</dbReference>
<gene>
    <name evidence="6" type="ORF">AWB77_00885</name>
</gene>
<evidence type="ECO:0000313" key="7">
    <source>
        <dbReference type="Proteomes" id="UP000054903"/>
    </source>
</evidence>
<dbReference type="InterPro" id="IPR008920">
    <property type="entry name" value="TF_FadR/GntR_C"/>
</dbReference>
<keyword evidence="7" id="KW-1185">Reference proteome</keyword>
<feature type="region of interest" description="Disordered" evidence="4">
    <location>
        <begin position="1"/>
        <end position="21"/>
    </location>
</feature>
<dbReference type="CDD" id="cd07377">
    <property type="entry name" value="WHTH_GntR"/>
    <property type="match status" value="1"/>
</dbReference>
<dbReference type="Pfam" id="PF00392">
    <property type="entry name" value="GntR"/>
    <property type="match status" value="1"/>
</dbReference>
<dbReference type="Pfam" id="PF07729">
    <property type="entry name" value="FCD"/>
    <property type="match status" value="1"/>
</dbReference>
<evidence type="ECO:0000259" key="5">
    <source>
        <dbReference type="PROSITE" id="PS50949"/>
    </source>
</evidence>
<dbReference type="PROSITE" id="PS50949">
    <property type="entry name" value="HTH_GNTR"/>
    <property type="match status" value="1"/>
</dbReference>
<keyword evidence="2" id="KW-0238">DNA-binding</keyword>
<dbReference type="InterPro" id="IPR000524">
    <property type="entry name" value="Tscrpt_reg_HTH_GntR"/>
</dbReference>
<feature type="domain" description="HTH gntR-type" evidence="5">
    <location>
        <begin position="20"/>
        <end position="87"/>
    </location>
</feature>